<reference evidence="1" key="1">
    <citation type="submission" date="2021-01" db="EMBL/GenBank/DDBJ databases">
        <authorList>
            <person name="Corre E."/>
            <person name="Pelletier E."/>
            <person name="Niang G."/>
            <person name="Scheremetjew M."/>
            <person name="Finn R."/>
            <person name="Kale V."/>
            <person name="Holt S."/>
            <person name="Cochrane G."/>
            <person name="Meng A."/>
            <person name="Brown T."/>
            <person name="Cohen L."/>
        </authorList>
    </citation>
    <scope>NUCLEOTIDE SEQUENCE</scope>
    <source>
        <strain evidence="1">RCC1130</strain>
    </source>
</reference>
<evidence type="ECO:0000313" key="1">
    <source>
        <dbReference type="EMBL" id="CAD8538698.1"/>
    </source>
</evidence>
<accession>A0A7S0J291</accession>
<protein>
    <recommendedName>
        <fullName evidence="2">Exostosin GT47 domain-containing protein</fullName>
    </recommendedName>
</protein>
<evidence type="ECO:0008006" key="2">
    <source>
        <dbReference type="Google" id="ProtNLM"/>
    </source>
</evidence>
<dbReference type="AlphaFoldDB" id="A0A7S0J291"/>
<proteinExistence type="predicted"/>
<organism evidence="1">
    <name type="scientific">Calcidiscus leptoporus</name>
    <dbReference type="NCBI Taxonomy" id="127549"/>
    <lineage>
        <taxon>Eukaryota</taxon>
        <taxon>Haptista</taxon>
        <taxon>Haptophyta</taxon>
        <taxon>Prymnesiophyceae</taxon>
        <taxon>Coccolithales</taxon>
        <taxon>Calcidiscaceae</taxon>
        <taxon>Calcidiscus</taxon>
    </lineage>
</organism>
<sequence length="252" mass="28321">MKSARYCYVPKGWDMGDSDRYLPALLYGCVPVMADPLEAMPLVEHPEMDWEHAALYVQRSALKGVVGALSALPPSTDRRLVAKGATMWPRLLHTTLHFSSSSWENKECKRQARARGINVSATTLCSSYLGEDGSTDTYHTLMEILKRRVYAPRRPLIEPWACLPSNRSSRPRLQADTRCQDDRGKESALPKAWEGSAGAALQGTSFAWYRARAKYYERKLSQQQMPFRPVQALPPARAHRRMVAVGAALDLE</sequence>
<name>A0A7S0J291_9EUKA</name>
<dbReference type="EMBL" id="HBER01027736">
    <property type="protein sequence ID" value="CAD8538698.1"/>
    <property type="molecule type" value="Transcribed_RNA"/>
</dbReference>
<gene>
    <name evidence="1" type="ORF">CLEP1334_LOCUS13981</name>
</gene>